<dbReference type="GO" id="GO:0009007">
    <property type="term" value="F:site-specific DNA-methyltransferase (adenine-specific) activity"/>
    <property type="evidence" value="ECO:0007669"/>
    <property type="project" value="UniProtKB-EC"/>
</dbReference>
<sequence>MDNTLTGLRNRATLFAQNWHNRGNEKSEARSYWMELLQDVLQLSDTNDPKTVCFERKTGLNGYIDVLMIKARVLVEQKSLGVDLDKPEKRQGLMLTPIQQAKRYADNLPPSEKPTVLITCNFGLFRIYDLEQDWIASKPQSEFMLADLPNHINELARLFQRESTQETIRVVRQEELSVKAGIYVAQLHDALAKCFRNPDDPVEHMALAMITVRIVFCLYAEDAGLFTANAFHDYVEHSSPDRLHTDLYDLFVYLDTSTGNRPKYPDPRLKSFPYVDGGLFNELIDVPPLTGELRDTLLLISEKFDWRDISPVIFGSLMEETLSRDERRKGGMHYTSVRNIHRVIDPLFLNDLKAELEHAENSPIAGGARTKALTALQTHIGSLRFLDPACGSGNFLTETFLELRRMENRIIKDLVDMRNTLPASQLQLDMGDTVNNIQVSIDHFYGIEINGFACAVARTALWIAEQQMLDDTSSIISGVPRLPFTDTAHILETNALRLDWNTLLPGMECDYVMGNPPFIGQSQKTDEQREDMRLVWADQYDGYLDYVTGWFRKASQYCVKPGAEFAFVSTNSICQGQPVAALFKPLIDDGWHIKFARTSFKWDAQSRIVAGVSVIVTGFTRMAHGNATLYKLDQVETVPHINPYLIPGPDIFISKRMKPLGSQSSAVSGLKPADGGGLMLKTQAEYEQAMNDPIAAKYVRKCVGADELIKGKDRWCLWLVDVEPDEIEHSKFLRERVNEVRRFRETSKKTGDAYKLRHTPWLFRMTEYPIDSNLLVIPCTFGEAREYMTADWVNTNTVVTNLAYVVPDEDGLEFALIESRMFLVWLNKVGGHLETRNRFSNTVVWNNFPVPAFDDKTQQQLVDAGQIVLKARDAHPTSSLKTLYDPKYMPVDLRQAHEELDKIVDVAFGAGKWLKDDDNARLKVLFDSYRKLA</sequence>
<evidence type="ECO:0000259" key="8">
    <source>
        <dbReference type="Pfam" id="PF20467"/>
    </source>
</evidence>
<dbReference type="Pfam" id="PF20467">
    <property type="entry name" value="MmeI_C"/>
    <property type="match status" value="1"/>
</dbReference>
<dbReference type="EMBL" id="AJTJ01000068">
    <property type="protein sequence ID" value="EIJ25227.1"/>
    <property type="molecule type" value="Genomic_DNA"/>
</dbReference>
<dbReference type="Pfam" id="PF20465">
    <property type="entry name" value="MmeI_hel"/>
    <property type="match status" value="1"/>
</dbReference>
<evidence type="ECO:0000256" key="4">
    <source>
        <dbReference type="ARBA" id="ARBA00047942"/>
    </source>
</evidence>
<dbReference type="InterPro" id="IPR046817">
    <property type="entry name" value="MmeI_N"/>
</dbReference>
<keyword evidence="3" id="KW-0808">Transferase</keyword>
<feature type="domain" description="MmeI-like C-terminal" evidence="8">
    <location>
        <begin position="854"/>
        <end position="932"/>
    </location>
</feature>
<accession>A0AAV3FLK5</accession>
<evidence type="ECO:0000256" key="3">
    <source>
        <dbReference type="ARBA" id="ARBA00022679"/>
    </source>
</evidence>
<evidence type="ECO:0000259" key="7">
    <source>
        <dbReference type="Pfam" id="PF20466"/>
    </source>
</evidence>
<dbReference type="InterPro" id="IPR046819">
    <property type="entry name" value="MmeI_hel"/>
</dbReference>
<dbReference type="PRINTS" id="PR00507">
    <property type="entry name" value="N12N6MTFRASE"/>
</dbReference>
<proteinExistence type="predicted"/>
<evidence type="ECO:0000259" key="6">
    <source>
        <dbReference type="Pfam" id="PF20465"/>
    </source>
</evidence>
<dbReference type="Pfam" id="PF20466">
    <property type="entry name" value="MmeI_TRD"/>
    <property type="match status" value="1"/>
</dbReference>
<dbReference type="Proteomes" id="UP000005929">
    <property type="component" value="Unassembled WGS sequence"/>
</dbReference>
<evidence type="ECO:0000256" key="2">
    <source>
        <dbReference type="ARBA" id="ARBA00022603"/>
    </source>
</evidence>
<comment type="caution">
    <text evidence="10">The sequence shown here is derived from an EMBL/GenBank/DDBJ whole genome shotgun (WGS) entry which is preliminary data.</text>
</comment>
<dbReference type="InterPro" id="IPR046816">
    <property type="entry name" value="MmeI_Mtase"/>
</dbReference>
<dbReference type="Gene3D" id="3.40.50.150">
    <property type="entry name" value="Vaccinia Virus protein VP39"/>
    <property type="match status" value="1"/>
</dbReference>
<dbReference type="REBASE" id="65832">
    <property type="entry name" value="Blo22BORF822P"/>
</dbReference>
<dbReference type="EC" id="2.1.1.72" evidence="1"/>
<dbReference type="Pfam" id="PF20473">
    <property type="entry name" value="MmeI_Mtase"/>
    <property type="match status" value="1"/>
</dbReference>
<comment type="catalytic activity">
    <reaction evidence="4">
        <text>a 2'-deoxyadenosine in DNA + S-adenosyl-L-methionine = an N(6)-methyl-2'-deoxyadenosine in DNA + S-adenosyl-L-homocysteine + H(+)</text>
        <dbReference type="Rhea" id="RHEA:15197"/>
        <dbReference type="Rhea" id="RHEA-COMP:12418"/>
        <dbReference type="Rhea" id="RHEA-COMP:12419"/>
        <dbReference type="ChEBI" id="CHEBI:15378"/>
        <dbReference type="ChEBI" id="CHEBI:57856"/>
        <dbReference type="ChEBI" id="CHEBI:59789"/>
        <dbReference type="ChEBI" id="CHEBI:90615"/>
        <dbReference type="ChEBI" id="CHEBI:90616"/>
        <dbReference type="EC" id="2.1.1.72"/>
    </reaction>
</comment>
<dbReference type="InterPro" id="IPR050953">
    <property type="entry name" value="N4_N6_ade-DNA_methylase"/>
</dbReference>
<keyword evidence="2 10" id="KW-0489">Methyltransferase</keyword>
<dbReference type="InterPro" id="IPR046820">
    <property type="entry name" value="MmeI_TRD"/>
</dbReference>
<gene>
    <name evidence="10" type="ORF">HMPREF1315_0822</name>
</gene>
<feature type="domain" description="MmeI-like DNA-methyltransferase" evidence="9">
    <location>
        <begin position="369"/>
        <end position="630"/>
    </location>
</feature>
<dbReference type="SUPFAM" id="SSF53335">
    <property type="entry name" value="S-adenosyl-L-methionine-dependent methyltransferases"/>
    <property type="match status" value="1"/>
</dbReference>
<dbReference type="PANTHER" id="PTHR33841">
    <property type="entry name" value="DNA METHYLTRANSFERASE YEEA-RELATED"/>
    <property type="match status" value="1"/>
</dbReference>
<dbReference type="InterPro" id="IPR029063">
    <property type="entry name" value="SAM-dependent_MTases_sf"/>
</dbReference>
<evidence type="ECO:0000313" key="11">
    <source>
        <dbReference type="Proteomes" id="UP000005929"/>
    </source>
</evidence>
<dbReference type="Pfam" id="PF20464">
    <property type="entry name" value="MmeI_N"/>
    <property type="match status" value="1"/>
</dbReference>
<dbReference type="InterPro" id="IPR046818">
    <property type="entry name" value="MmeI_C"/>
</dbReference>
<evidence type="ECO:0000256" key="1">
    <source>
        <dbReference type="ARBA" id="ARBA00011900"/>
    </source>
</evidence>
<organism evidence="10 11">
    <name type="scientific">Bifidobacterium longum subsp. longum 2-2B</name>
    <dbReference type="NCBI Taxonomy" id="1161745"/>
    <lineage>
        <taxon>Bacteria</taxon>
        <taxon>Bacillati</taxon>
        <taxon>Actinomycetota</taxon>
        <taxon>Actinomycetes</taxon>
        <taxon>Bifidobacteriales</taxon>
        <taxon>Bifidobacteriaceae</taxon>
        <taxon>Bifidobacterium</taxon>
    </lineage>
</organism>
<dbReference type="GO" id="GO:0032259">
    <property type="term" value="P:methylation"/>
    <property type="evidence" value="ECO:0007669"/>
    <property type="project" value="UniProtKB-KW"/>
</dbReference>
<feature type="domain" description="MmeI-like target recognition" evidence="7">
    <location>
        <begin position="648"/>
        <end position="852"/>
    </location>
</feature>
<dbReference type="AlphaFoldDB" id="A0AAV3FLK5"/>
<evidence type="ECO:0000259" key="5">
    <source>
        <dbReference type="Pfam" id="PF20464"/>
    </source>
</evidence>
<name>A0AAV3FLK5_BIFLL</name>
<dbReference type="RefSeq" id="WP_007058117.1">
    <property type="nucleotide sequence ID" value="NZ_AJTJ01000068.1"/>
</dbReference>
<feature type="domain" description="MmeI-like N-terminal" evidence="5">
    <location>
        <begin position="11"/>
        <end position="193"/>
    </location>
</feature>
<reference evidence="10 11" key="1">
    <citation type="journal article" date="2013" name="Genome Announc.">
        <title>Draft Genome Sequences of Two Pairs of Human Intestinal Bifidobacterium longum subsp. longum Strains, 44B and 1-6B and 35B and 2-2B, Consecutively Isolated from Two Children after a 5-Year Time Period.</title>
        <authorList>
            <person name="Shkoporov A.N."/>
            <person name="Efimov B.A."/>
            <person name="Khokhlova E.V."/>
            <person name="Chaplin A.V."/>
            <person name="Kafarskaya L.I."/>
            <person name="Durkin A.S."/>
            <person name="McCorrison J."/>
            <person name="Torralba M."/>
            <person name="Gillis M."/>
            <person name="Sutton G."/>
            <person name="Weibel D.B."/>
            <person name="Nelson K.E."/>
            <person name="Smeianov V.V."/>
        </authorList>
    </citation>
    <scope>NUCLEOTIDE SEQUENCE [LARGE SCALE GENOMIC DNA]</scope>
    <source>
        <strain evidence="10 11">2-2B</strain>
    </source>
</reference>
<evidence type="ECO:0000259" key="9">
    <source>
        <dbReference type="Pfam" id="PF20473"/>
    </source>
</evidence>
<evidence type="ECO:0000313" key="10">
    <source>
        <dbReference type="EMBL" id="EIJ25227.1"/>
    </source>
</evidence>
<feature type="domain" description="MmeI-like helicase spacer" evidence="6">
    <location>
        <begin position="207"/>
        <end position="280"/>
    </location>
</feature>
<dbReference type="PANTHER" id="PTHR33841:SF1">
    <property type="entry name" value="DNA METHYLTRANSFERASE A"/>
    <property type="match status" value="1"/>
</dbReference>
<protein>
    <recommendedName>
        <fullName evidence="1">site-specific DNA-methyltransferase (adenine-specific)</fullName>
        <ecNumber evidence="1">2.1.1.72</ecNumber>
    </recommendedName>
</protein>